<dbReference type="AlphaFoldDB" id="A0A9X9Q0U1"/>
<dbReference type="SUPFAM" id="SSF52042">
    <property type="entry name" value="Ribosomal protein L32e"/>
    <property type="match status" value="1"/>
</dbReference>
<dbReference type="InterPro" id="IPR001515">
    <property type="entry name" value="Ribosomal_eL32"/>
</dbReference>
<evidence type="ECO:0000313" key="6">
    <source>
        <dbReference type="Proteomes" id="UP000269945"/>
    </source>
</evidence>
<evidence type="ECO:0000256" key="2">
    <source>
        <dbReference type="ARBA" id="ARBA00022980"/>
    </source>
</evidence>
<reference evidence="5 6" key="1">
    <citation type="submission" date="2018-10" db="EMBL/GenBank/DDBJ databases">
        <authorList>
            <person name="Ekblom R."/>
            <person name="Jareborg N."/>
        </authorList>
    </citation>
    <scope>NUCLEOTIDE SEQUENCE [LARGE SCALE GENOMIC DNA]</scope>
    <source>
        <tissue evidence="5">Muscle</tissue>
    </source>
</reference>
<dbReference type="Pfam" id="PF01655">
    <property type="entry name" value="Ribosomal_L32e"/>
    <property type="match status" value="1"/>
</dbReference>
<dbReference type="GO" id="GO:0022625">
    <property type="term" value="C:cytosolic large ribosomal subunit"/>
    <property type="evidence" value="ECO:0007669"/>
    <property type="project" value="TreeGrafter"/>
</dbReference>
<dbReference type="GO" id="GO:0003735">
    <property type="term" value="F:structural constituent of ribosome"/>
    <property type="evidence" value="ECO:0007669"/>
    <property type="project" value="InterPro"/>
</dbReference>
<protein>
    <recommendedName>
        <fullName evidence="4">60S ribosomal protein L32</fullName>
    </recommendedName>
</protein>
<evidence type="ECO:0000256" key="1">
    <source>
        <dbReference type="ARBA" id="ARBA00008431"/>
    </source>
</evidence>
<dbReference type="Proteomes" id="UP000269945">
    <property type="component" value="Unassembled WGS sequence"/>
</dbReference>
<accession>A0A9X9Q0U1</accession>
<evidence type="ECO:0000256" key="4">
    <source>
        <dbReference type="ARBA" id="ARBA00035335"/>
    </source>
</evidence>
<dbReference type="EMBL" id="CYRY02015847">
    <property type="protein sequence ID" value="VCW85625.1"/>
    <property type="molecule type" value="Genomic_DNA"/>
</dbReference>
<dbReference type="PANTHER" id="PTHR23413">
    <property type="entry name" value="60S RIBOSOMAL PROTEIN L32 AND DNA-DIRECTED RNA POLYMERASE II, SUBUNIT N"/>
    <property type="match status" value="1"/>
</dbReference>
<evidence type="ECO:0000256" key="3">
    <source>
        <dbReference type="ARBA" id="ARBA00023274"/>
    </source>
</evidence>
<organism evidence="5 6">
    <name type="scientific">Gulo gulo</name>
    <name type="common">Wolverine</name>
    <name type="synonym">Gluton</name>
    <dbReference type="NCBI Taxonomy" id="48420"/>
    <lineage>
        <taxon>Eukaryota</taxon>
        <taxon>Metazoa</taxon>
        <taxon>Chordata</taxon>
        <taxon>Craniata</taxon>
        <taxon>Vertebrata</taxon>
        <taxon>Euteleostomi</taxon>
        <taxon>Mammalia</taxon>
        <taxon>Eutheria</taxon>
        <taxon>Laurasiatheria</taxon>
        <taxon>Carnivora</taxon>
        <taxon>Caniformia</taxon>
        <taxon>Musteloidea</taxon>
        <taxon>Mustelidae</taxon>
        <taxon>Guloninae</taxon>
        <taxon>Gulo</taxon>
    </lineage>
</organism>
<proteinExistence type="inferred from homology"/>
<dbReference type="InterPro" id="IPR036351">
    <property type="entry name" value="Ribosomal_eL32_sf"/>
</dbReference>
<name>A0A9X9Q0U1_GULGU</name>
<keyword evidence="3" id="KW-0687">Ribonucleoprotein</keyword>
<evidence type="ECO:0000313" key="5">
    <source>
        <dbReference type="EMBL" id="VCW85625.1"/>
    </source>
</evidence>
<gene>
    <name evidence="5" type="ORF">BN2614_LOCUS2</name>
</gene>
<dbReference type="PANTHER" id="PTHR23413:SF1">
    <property type="entry name" value="RIBOSOMAL PROTEIN L32"/>
    <property type="match status" value="1"/>
</dbReference>
<comment type="caution">
    <text evidence="5">The sequence shown here is derived from an EMBL/GenBank/DDBJ whole genome shotgun (WGS) entry which is preliminary data.</text>
</comment>
<comment type="similarity">
    <text evidence="1">Belongs to the eukaryotic ribosomal protein eL32 family.</text>
</comment>
<keyword evidence="2" id="KW-0689">Ribosomal protein</keyword>
<sequence>MPNTGYQSSKITNHPLPSGIRKFLVHDVEDLQVLLMCNKSHCAEIAHNVSSKNHRAIVERAASWPSESPILMPGCAVKKMNRQTAYVHVVFVLTKP</sequence>
<dbReference type="GO" id="GO:0006412">
    <property type="term" value="P:translation"/>
    <property type="evidence" value="ECO:0007669"/>
    <property type="project" value="InterPro"/>
</dbReference>
<keyword evidence="6" id="KW-1185">Reference proteome</keyword>
<dbReference type="SMART" id="SM01393">
    <property type="entry name" value="Ribosomal_L32e"/>
    <property type="match status" value="1"/>
</dbReference>